<organism evidence="2 3">
    <name type="scientific">Zoarces viviparus</name>
    <name type="common">Viviparous eelpout</name>
    <name type="synonym">Blennius viviparus</name>
    <dbReference type="NCBI Taxonomy" id="48416"/>
    <lineage>
        <taxon>Eukaryota</taxon>
        <taxon>Metazoa</taxon>
        <taxon>Chordata</taxon>
        <taxon>Craniata</taxon>
        <taxon>Vertebrata</taxon>
        <taxon>Euteleostomi</taxon>
        <taxon>Actinopterygii</taxon>
        <taxon>Neopterygii</taxon>
        <taxon>Teleostei</taxon>
        <taxon>Neoteleostei</taxon>
        <taxon>Acanthomorphata</taxon>
        <taxon>Eupercaria</taxon>
        <taxon>Perciformes</taxon>
        <taxon>Cottioidei</taxon>
        <taxon>Zoarcales</taxon>
        <taxon>Zoarcidae</taxon>
        <taxon>Zoarcinae</taxon>
        <taxon>Zoarces</taxon>
    </lineage>
</organism>
<dbReference type="AlphaFoldDB" id="A0AAW1G083"/>
<name>A0AAW1G083_ZOAVI</name>
<dbReference type="Proteomes" id="UP001488805">
    <property type="component" value="Unassembled WGS sequence"/>
</dbReference>
<evidence type="ECO:0000313" key="2">
    <source>
        <dbReference type="EMBL" id="KAK9540008.1"/>
    </source>
</evidence>
<comment type="caution">
    <text evidence="2">The sequence shown here is derived from an EMBL/GenBank/DDBJ whole genome shotgun (WGS) entry which is preliminary data.</text>
</comment>
<keyword evidence="3" id="KW-1185">Reference proteome</keyword>
<dbReference type="EMBL" id="JBCEZU010000013">
    <property type="protein sequence ID" value="KAK9540008.1"/>
    <property type="molecule type" value="Genomic_DNA"/>
</dbReference>
<gene>
    <name evidence="2" type="ORF">VZT92_002484</name>
</gene>
<reference evidence="2 3" key="1">
    <citation type="journal article" date="2024" name="Genome Biol. Evol.">
        <title>Chromosome-level genome assembly of the viviparous eelpout Zoarces viviparus.</title>
        <authorList>
            <person name="Fuhrmann N."/>
            <person name="Brasseur M.V."/>
            <person name="Bakowski C.E."/>
            <person name="Podsiadlowski L."/>
            <person name="Prost S."/>
            <person name="Krehenwinkel H."/>
            <person name="Mayer C."/>
        </authorList>
    </citation>
    <scope>NUCLEOTIDE SEQUENCE [LARGE SCALE GENOMIC DNA]</scope>
    <source>
        <strain evidence="2">NO-MEL_2022_Ind0_liver</strain>
    </source>
</reference>
<evidence type="ECO:0000256" key="1">
    <source>
        <dbReference type="SAM" id="MobiDB-lite"/>
    </source>
</evidence>
<protein>
    <submittedName>
        <fullName evidence="2">Uncharacterized protein</fullName>
    </submittedName>
</protein>
<evidence type="ECO:0000313" key="3">
    <source>
        <dbReference type="Proteomes" id="UP001488805"/>
    </source>
</evidence>
<accession>A0AAW1G083</accession>
<proteinExistence type="predicted"/>
<sequence>MRCSGAASAQNLSPPNNAPLCDNIMQSNGERLPDTERIMYISNTRKSLRNLSCQCWPGAAVFGSGCGGTIAKDASRA</sequence>
<feature type="region of interest" description="Disordered" evidence="1">
    <location>
        <begin position="1"/>
        <end position="25"/>
    </location>
</feature>